<dbReference type="EMBL" id="JAPQKS010000005">
    <property type="protein sequence ID" value="KAJ5225599.1"/>
    <property type="molecule type" value="Genomic_DNA"/>
</dbReference>
<reference evidence="2" key="1">
    <citation type="submission" date="2022-11" db="EMBL/GenBank/DDBJ databases">
        <authorList>
            <person name="Petersen C."/>
        </authorList>
    </citation>
    <scope>NUCLEOTIDE SEQUENCE</scope>
    <source>
        <strain evidence="2">IBT 19713</strain>
    </source>
</reference>
<feature type="compositionally biased region" description="Low complexity" evidence="1">
    <location>
        <begin position="32"/>
        <end position="47"/>
    </location>
</feature>
<name>A0A9W9NT27_9EURO</name>
<dbReference type="Proteomes" id="UP001150941">
    <property type="component" value="Unassembled WGS sequence"/>
</dbReference>
<organism evidence="2 3">
    <name type="scientific">Penicillium chermesinum</name>
    <dbReference type="NCBI Taxonomy" id="63820"/>
    <lineage>
        <taxon>Eukaryota</taxon>
        <taxon>Fungi</taxon>
        <taxon>Dikarya</taxon>
        <taxon>Ascomycota</taxon>
        <taxon>Pezizomycotina</taxon>
        <taxon>Eurotiomycetes</taxon>
        <taxon>Eurotiomycetidae</taxon>
        <taxon>Eurotiales</taxon>
        <taxon>Aspergillaceae</taxon>
        <taxon>Penicillium</taxon>
    </lineage>
</organism>
<dbReference type="GeneID" id="83203423"/>
<feature type="region of interest" description="Disordered" evidence="1">
    <location>
        <begin position="1"/>
        <end position="55"/>
    </location>
</feature>
<gene>
    <name evidence="2" type="ORF">N7468_006824</name>
</gene>
<feature type="compositionally biased region" description="Polar residues" evidence="1">
    <location>
        <begin position="1"/>
        <end position="12"/>
    </location>
</feature>
<proteinExistence type="predicted"/>
<accession>A0A9W9NT27</accession>
<dbReference type="RefSeq" id="XP_058329010.1">
    <property type="nucleotide sequence ID" value="XM_058476120.1"/>
</dbReference>
<feature type="region of interest" description="Disordered" evidence="1">
    <location>
        <begin position="277"/>
        <end position="311"/>
    </location>
</feature>
<reference evidence="2" key="2">
    <citation type="journal article" date="2023" name="IMA Fungus">
        <title>Comparative genomic study of the Penicillium genus elucidates a diverse pangenome and 15 lateral gene transfer events.</title>
        <authorList>
            <person name="Petersen C."/>
            <person name="Sorensen T."/>
            <person name="Nielsen M.R."/>
            <person name="Sondergaard T.E."/>
            <person name="Sorensen J.L."/>
            <person name="Fitzpatrick D.A."/>
            <person name="Frisvad J.C."/>
            <person name="Nielsen K.L."/>
        </authorList>
    </citation>
    <scope>NUCLEOTIDE SEQUENCE</scope>
    <source>
        <strain evidence="2">IBT 19713</strain>
    </source>
</reference>
<feature type="compositionally biased region" description="Polar residues" evidence="1">
    <location>
        <begin position="283"/>
        <end position="297"/>
    </location>
</feature>
<evidence type="ECO:0000256" key="1">
    <source>
        <dbReference type="SAM" id="MobiDB-lite"/>
    </source>
</evidence>
<protein>
    <submittedName>
        <fullName evidence="2">Uncharacterized protein</fullName>
    </submittedName>
</protein>
<evidence type="ECO:0000313" key="2">
    <source>
        <dbReference type="EMBL" id="KAJ5225599.1"/>
    </source>
</evidence>
<comment type="caution">
    <text evidence="2">The sequence shown here is derived from an EMBL/GenBank/DDBJ whole genome shotgun (WGS) entry which is preliminary data.</text>
</comment>
<dbReference type="AlphaFoldDB" id="A0A9W9NT27"/>
<sequence length="389" mass="42430">MTRYGSSDSRVTSESEEDTKSSSWECPDTSKSSDGSSSGSDSAASASIAEPTPRRLLKNVRPPYLKCVTLPKVGKNLCDEHICLLMTQPPSIRSRYTQYFDGRGRVRQGWLPLLLGRGPAGNYYLPKDIIRAVLGSKKIRRMADSHPDLLLPDSFRQQQLLKRYWKAPEVWRARTPSAPMKSEVCVESLPVSGEERPLSSVLVPTGTSRAKISRPLYSSGVEMRPPQSAVPQMRSMLSESSSSAVPTGEHENLTYSVPTQETGGLFVDHTHLVTCGPAGGYPSPSSQDPNSEVQGSVSKVGPGSTWPNSLLEGGVFQTNGPQSHCQCPHGPPSGMPYNSVHGLAPPFLEILQSFPPFASHAPVEAPVVMMREYVEALFFVYPKIEKLQC</sequence>
<evidence type="ECO:0000313" key="3">
    <source>
        <dbReference type="Proteomes" id="UP001150941"/>
    </source>
</evidence>
<keyword evidence="3" id="KW-1185">Reference proteome</keyword>